<feature type="transmembrane region" description="Helical" evidence="7">
    <location>
        <begin position="7"/>
        <end position="25"/>
    </location>
</feature>
<sequence>MARAHRVAAIAVFSTVLYFLAFFQYVSVPFVSESTALALLPVLPWWLLVSFGAYSLWSLGWGLFTFRDCPEAYQELLGEITAAKNDLRSKGVTVD</sequence>
<dbReference type="GO" id="GO:0016757">
    <property type="term" value="F:glycosyltransferase activity"/>
    <property type="evidence" value="ECO:0007669"/>
    <property type="project" value="UniProtKB-KW"/>
</dbReference>
<evidence type="ECO:0000256" key="1">
    <source>
        <dbReference type="ARBA" id="ARBA00004477"/>
    </source>
</evidence>
<dbReference type="GO" id="GO:0006506">
    <property type="term" value="P:GPI anchor biosynthetic process"/>
    <property type="evidence" value="ECO:0007669"/>
    <property type="project" value="TreeGrafter"/>
</dbReference>
<keyword evidence="3 7" id="KW-0812">Transmembrane</keyword>
<dbReference type="Proteomes" id="UP000521943">
    <property type="component" value="Unassembled WGS sequence"/>
</dbReference>
<comment type="similarity">
    <text evidence="2 7">Belongs to the DPM3 family.</text>
</comment>
<evidence type="ECO:0000256" key="3">
    <source>
        <dbReference type="ARBA" id="ARBA00022692"/>
    </source>
</evidence>
<comment type="function">
    <text evidence="7">Stabilizer subunit of the dolichol-phosphate mannose (DPM) synthase complex; tethers catalytic subunit to the ER.</text>
</comment>
<evidence type="ECO:0000256" key="4">
    <source>
        <dbReference type="ARBA" id="ARBA00022824"/>
    </source>
</evidence>
<keyword evidence="6 7" id="KW-0472">Membrane</keyword>
<dbReference type="Pfam" id="PF08285">
    <property type="entry name" value="DPM3"/>
    <property type="match status" value="1"/>
</dbReference>
<keyword evidence="4 7" id="KW-0256">Endoplasmic reticulum</keyword>
<comment type="pathway">
    <text evidence="7">Protein modification; protein glycosylation.</text>
</comment>
<comment type="subcellular location">
    <subcellularLocation>
        <location evidence="1 7">Endoplasmic reticulum membrane</location>
        <topology evidence="1 7">Multi-pass membrane protein</topology>
    </subcellularLocation>
</comment>
<dbReference type="EMBL" id="JACGCI010000040">
    <property type="protein sequence ID" value="KAF6753311.1"/>
    <property type="molecule type" value="Genomic_DNA"/>
</dbReference>
<feature type="transmembrane region" description="Helical" evidence="7">
    <location>
        <begin position="45"/>
        <end position="64"/>
    </location>
</feature>
<protein>
    <recommendedName>
        <fullName evidence="7">Dolichol-phosphate mannosyltransferase subunit 3</fullName>
    </recommendedName>
</protein>
<reference evidence="8 9" key="1">
    <citation type="submission" date="2020-07" db="EMBL/GenBank/DDBJ databases">
        <title>Comparative genomics of pyrophilous fungi reveals a link between fire events and developmental genes.</title>
        <authorList>
            <consortium name="DOE Joint Genome Institute"/>
            <person name="Steindorff A.S."/>
            <person name="Carver A."/>
            <person name="Calhoun S."/>
            <person name="Stillman K."/>
            <person name="Liu H."/>
            <person name="Lipzen A."/>
            <person name="Pangilinan J."/>
            <person name="Labutti K."/>
            <person name="Bruns T.D."/>
            <person name="Grigoriev I.V."/>
        </authorList>
    </citation>
    <scope>NUCLEOTIDE SEQUENCE [LARGE SCALE GENOMIC DNA]</scope>
    <source>
        <strain evidence="8 9">CBS 144469</strain>
    </source>
</reference>
<dbReference type="UniPathway" id="UPA00378"/>
<evidence type="ECO:0000256" key="7">
    <source>
        <dbReference type="RuleBase" id="RU365085"/>
    </source>
</evidence>
<keyword evidence="5 7" id="KW-1133">Transmembrane helix</keyword>
<dbReference type="InterPro" id="IPR013174">
    <property type="entry name" value="DPM3"/>
</dbReference>
<organism evidence="8 9">
    <name type="scientific">Ephemerocybe angulata</name>
    <dbReference type="NCBI Taxonomy" id="980116"/>
    <lineage>
        <taxon>Eukaryota</taxon>
        <taxon>Fungi</taxon>
        <taxon>Dikarya</taxon>
        <taxon>Basidiomycota</taxon>
        <taxon>Agaricomycotina</taxon>
        <taxon>Agaricomycetes</taxon>
        <taxon>Agaricomycetidae</taxon>
        <taxon>Agaricales</taxon>
        <taxon>Agaricineae</taxon>
        <taxon>Psathyrellaceae</taxon>
        <taxon>Ephemerocybe</taxon>
    </lineage>
</organism>
<evidence type="ECO:0000313" key="9">
    <source>
        <dbReference type="Proteomes" id="UP000521943"/>
    </source>
</evidence>
<keyword evidence="9" id="KW-1185">Reference proteome</keyword>
<dbReference type="OrthoDB" id="2014333at2759"/>
<dbReference type="GO" id="GO:0005789">
    <property type="term" value="C:endoplasmic reticulum membrane"/>
    <property type="evidence" value="ECO:0007669"/>
    <property type="project" value="UniProtKB-SubCell"/>
</dbReference>
<evidence type="ECO:0000256" key="5">
    <source>
        <dbReference type="ARBA" id="ARBA00022989"/>
    </source>
</evidence>
<comment type="subunit">
    <text evidence="7">Component of the dolichol-phosphate mannose (DPM) synthase complex.</text>
</comment>
<name>A0A8H6HUY5_9AGAR</name>
<gene>
    <name evidence="8" type="ORF">DFP72DRAFT_902676</name>
</gene>
<dbReference type="PANTHER" id="PTHR16433:SF0">
    <property type="entry name" value="DOLICHOL-PHOSPHATE MANNOSYLTRANSFERASE SUBUNIT 3"/>
    <property type="match status" value="1"/>
</dbReference>
<keyword evidence="8" id="KW-0328">Glycosyltransferase</keyword>
<comment type="caution">
    <text evidence="8">The sequence shown here is derived from an EMBL/GenBank/DDBJ whole genome shotgun (WGS) entry which is preliminary data.</text>
</comment>
<evidence type="ECO:0000256" key="2">
    <source>
        <dbReference type="ARBA" id="ARBA00010430"/>
    </source>
</evidence>
<dbReference type="GO" id="GO:0033185">
    <property type="term" value="C:dolichol-phosphate-mannose synthase complex"/>
    <property type="evidence" value="ECO:0007669"/>
    <property type="project" value="TreeGrafter"/>
</dbReference>
<dbReference type="PANTHER" id="PTHR16433">
    <property type="entry name" value="DOLICHOL-PHOSPHATE MANNOSYLTRANSFERASE SUBUNIT 3"/>
    <property type="match status" value="1"/>
</dbReference>
<proteinExistence type="inferred from homology"/>
<accession>A0A8H6HUY5</accession>
<keyword evidence="8" id="KW-0808">Transferase</keyword>
<dbReference type="AlphaFoldDB" id="A0A8H6HUY5"/>
<evidence type="ECO:0000313" key="8">
    <source>
        <dbReference type="EMBL" id="KAF6753311.1"/>
    </source>
</evidence>
<evidence type="ECO:0000256" key="6">
    <source>
        <dbReference type="ARBA" id="ARBA00023136"/>
    </source>
</evidence>